<protein>
    <submittedName>
        <fullName evidence="2">Alpha/beta fold hydrolase</fullName>
    </submittedName>
</protein>
<dbReference type="PRINTS" id="PR00111">
    <property type="entry name" value="ABHYDROLASE"/>
</dbReference>
<dbReference type="OrthoDB" id="9804723at2"/>
<dbReference type="SUPFAM" id="SSF53474">
    <property type="entry name" value="alpha/beta-Hydrolases"/>
    <property type="match status" value="1"/>
</dbReference>
<dbReference type="InterPro" id="IPR050228">
    <property type="entry name" value="Carboxylesterase_BioH"/>
</dbReference>
<dbReference type="AlphaFoldDB" id="A0A411Z1P3"/>
<dbReference type="EMBL" id="QWEY01000006">
    <property type="protein sequence ID" value="RGP36988.1"/>
    <property type="molecule type" value="Genomic_DNA"/>
</dbReference>
<dbReference type="PANTHER" id="PTHR43194:SF2">
    <property type="entry name" value="PEROXISOMAL MEMBRANE PROTEIN LPX1"/>
    <property type="match status" value="1"/>
</dbReference>
<dbReference type="PANTHER" id="PTHR43194">
    <property type="entry name" value="HYDROLASE ALPHA/BETA FOLD FAMILY"/>
    <property type="match status" value="1"/>
</dbReference>
<dbReference type="InterPro" id="IPR029058">
    <property type="entry name" value="AB_hydrolase_fold"/>
</dbReference>
<evidence type="ECO:0000259" key="1">
    <source>
        <dbReference type="Pfam" id="PF00561"/>
    </source>
</evidence>
<dbReference type="InterPro" id="IPR017497">
    <property type="entry name" value="BchO"/>
</dbReference>
<dbReference type="NCBIfam" id="TIGR03056">
    <property type="entry name" value="bchO_mg_che_rel"/>
    <property type="match status" value="1"/>
</dbReference>
<dbReference type="InterPro" id="IPR000073">
    <property type="entry name" value="AB_hydrolase_1"/>
</dbReference>
<dbReference type="RefSeq" id="WP_118152720.1">
    <property type="nucleotide sequence ID" value="NZ_QWEY01000006.1"/>
</dbReference>
<proteinExistence type="predicted"/>
<gene>
    <name evidence="2" type="ORF">D1012_12640</name>
</gene>
<name>A0A411Z1P3_9RHOB</name>
<dbReference type="Proteomes" id="UP000284547">
    <property type="component" value="Unassembled WGS sequence"/>
</dbReference>
<dbReference type="InterPro" id="IPR000639">
    <property type="entry name" value="Epox_hydrolase-like"/>
</dbReference>
<evidence type="ECO:0000313" key="2">
    <source>
        <dbReference type="EMBL" id="RGP36988.1"/>
    </source>
</evidence>
<sequence length="287" mass="30110">MDSARLPADWPYRADARHIRVSPHDWWVIDAGPKDAPVLLLLHGAGGSGHSFRALIPLLSETYRVIVPDLPGQGCTRPGGMRRLGLDAMAEDLTRLCQSAGMAPQAVIGHSAGAAIALRMADLTPLQAIIGINAALGTFDGAAGVMFPLMARALAVTPFVGAAVAKLWGNPATVNKLLTGTGSPLDAAGQAQYLTLVRDAGHVGGTLGMMAQWRLDGLMARLPSLQEPVLLIASDRDMAVPPKVSRDAVVHMPDATYAELAGFGHLVHEEAADQVAAVLLPWLAARI</sequence>
<keyword evidence="3" id="KW-1185">Reference proteome</keyword>
<comment type="caution">
    <text evidence="2">The sequence shown here is derived from an EMBL/GenBank/DDBJ whole genome shotgun (WGS) entry which is preliminary data.</text>
</comment>
<feature type="domain" description="AB hydrolase-1" evidence="1">
    <location>
        <begin position="37"/>
        <end position="271"/>
    </location>
</feature>
<dbReference type="Gene3D" id="3.40.50.1820">
    <property type="entry name" value="alpha/beta hydrolase"/>
    <property type="match status" value="1"/>
</dbReference>
<accession>A0A411Z1P3</accession>
<organism evidence="2 3">
    <name type="scientific">Pseudotabrizicola alkalilacus</name>
    <dbReference type="NCBI Taxonomy" id="2305252"/>
    <lineage>
        <taxon>Bacteria</taxon>
        <taxon>Pseudomonadati</taxon>
        <taxon>Pseudomonadota</taxon>
        <taxon>Alphaproteobacteria</taxon>
        <taxon>Rhodobacterales</taxon>
        <taxon>Paracoccaceae</taxon>
        <taxon>Pseudotabrizicola</taxon>
    </lineage>
</organism>
<dbReference type="PRINTS" id="PR00412">
    <property type="entry name" value="EPOXHYDRLASE"/>
</dbReference>
<dbReference type="Pfam" id="PF00561">
    <property type="entry name" value="Abhydrolase_1"/>
    <property type="match status" value="1"/>
</dbReference>
<reference evidence="2 3" key="1">
    <citation type="submission" date="2018-08" db="EMBL/GenBank/DDBJ databases">
        <title>Flavobacterium tibetense sp. nov., isolated from a wetland YonghuCo on Tibetan Plateau.</title>
        <authorList>
            <person name="Phurbu D."/>
            <person name="Lu H."/>
            <person name="Xing P."/>
        </authorList>
    </citation>
    <scope>NUCLEOTIDE SEQUENCE [LARGE SCALE GENOMIC DNA]</scope>
    <source>
        <strain evidence="2 3">DJC</strain>
    </source>
</reference>
<dbReference type="GO" id="GO:0016787">
    <property type="term" value="F:hydrolase activity"/>
    <property type="evidence" value="ECO:0007669"/>
    <property type="project" value="UniProtKB-KW"/>
</dbReference>
<keyword evidence="2" id="KW-0378">Hydrolase</keyword>
<evidence type="ECO:0000313" key="3">
    <source>
        <dbReference type="Proteomes" id="UP000284547"/>
    </source>
</evidence>